<feature type="region of interest" description="Disordered" evidence="5">
    <location>
        <begin position="110"/>
        <end position="134"/>
    </location>
</feature>
<feature type="compositionally biased region" description="Polar residues" evidence="5">
    <location>
        <begin position="289"/>
        <end position="306"/>
    </location>
</feature>
<reference evidence="6 7" key="1">
    <citation type="submission" date="2020-11" db="EMBL/GenBank/DDBJ databases">
        <authorList>
            <person name="Wallbank WR R."/>
            <person name="Pardo Diaz C."/>
            <person name="Kozak K."/>
            <person name="Martin S."/>
            <person name="Jiggins C."/>
            <person name="Moest M."/>
            <person name="Warren A I."/>
            <person name="Generalovic N T."/>
            <person name="Byers J.R.P. K."/>
            <person name="Montejo-Kovacevich G."/>
            <person name="Yen C E."/>
        </authorList>
    </citation>
    <scope>NUCLEOTIDE SEQUENCE [LARGE SCALE GENOMIC DNA]</scope>
</reference>
<dbReference type="OMA" id="HHHTENG"/>
<sequence length="306" mass="33333">MSLFGSLLGDFEDDPIFGHHMRSMRQMNSIMNSLMPDPFGMMSPFDGFAGAGARHSALTGAAHHRAPMGNSLMPFGFQSMPNINSLLNGDFGEGNSASFCSSSFVSMSHGPDGRPQVYQATSSTKTGPGGVRETRKTVQDSRSGLKKMAIGHHIGERAHIIERERNVREGTEEERQDFINLEEEEAEDFDREFTNKVRQGTSGVSIQAVPSVPSRPALPAPPSSDDTSSRRTLRNIPKVTSRRPLRTPTSSPLALPPSTRTSVASSPKSVRQHPYITSAAARRNHRPKNTPSQTNAYNNSAPTNDD</sequence>
<dbReference type="GO" id="GO:0005737">
    <property type="term" value="C:cytoplasm"/>
    <property type="evidence" value="ECO:0007669"/>
    <property type="project" value="UniProtKB-SubCell"/>
</dbReference>
<feature type="compositionally biased region" description="Low complexity" evidence="5">
    <location>
        <begin position="246"/>
        <end position="262"/>
    </location>
</feature>
<proteinExistence type="inferred from homology"/>
<comment type="subcellular location">
    <subcellularLocation>
        <location evidence="1">Cytoplasm</location>
    </subcellularLocation>
</comment>
<feature type="compositionally biased region" description="Basic and acidic residues" evidence="5">
    <location>
        <begin position="154"/>
        <end position="170"/>
    </location>
</feature>
<dbReference type="OrthoDB" id="8707547at2759"/>
<evidence type="ECO:0000256" key="3">
    <source>
        <dbReference type="ARBA" id="ARBA00022490"/>
    </source>
</evidence>
<accession>A0A7R8YWF3</accession>
<keyword evidence="4" id="KW-0597">Phosphoprotein</keyword>
<evidence type="ECO:0000256" key="2">
    <source>
        <dbReference type="ARBA" id="ARBA00008332"/>
    </source>
</evidence>
<evidence type="ECO:0000313" key="6">
    <source>
        <dbReference type="EMBL" id="CAD7088358.1"/>
    </source>
</evidence>
<dbReference type="Proteomes" id="UP000594454">
    <property type="component" value="Chromosome 4"/>
</dbReference>
<organism evidence="6 7">
    <name type="scientific">Hermetia illucens</name>
    <name type="common">Black soldier fly</name>
    <dbReference type="NCBI Taxonomy" id="343691"/>
    <lineage>
        <taxon>Eukaryota</taxon>
        <taxon>Metazoa</taxon>
        <taxon>Ecdysozoa</taxon>
        <taxon>Arthropoda</taxon>
        <taxon>Hexapoda</taxon>
        <taxon>Insecta</taxon>
        <taxon>Pterygota</taxon>
        <taxon>Neoptera</taxon>
        <taxon>Endopterygota</taxon>
        <taxon>Diptera</taxon>
        <taxon>Brachycera</taxon>
        <taxon>Stratiomyomorpha</taxon>
        <taxon>Stratiomyidae</taxon>
        <taxon>Hermetiinae</taxon>
        <taxon>Hermetia</taxon>
    </lineage>
</organism>
<keyword evidence="7" id="KW-1185">Reference proteome</keyword>
<evidence type="ECO:0000256" key="1">
    <source>
        <dbReference type="ARBA" id="ARBA00004496"/>
    </source>
</evidence>
<dbReference type="InParanoid" id="A0A7R8YWF3"/>
<dbReference type="FunCoup" id="A0A7R8YWF3">
    <property type="interactions" value="35"/>
</dbReference>
<dbReference type="EMBL" id="LR899012">
    <property type="protein sequence ID" value="CAD7088358.1"/>
    <property type="molecule type" value="Genomic_DNA"/>
</dbReference>
<dbReference type="AlphaFoldDB" id="A0A7R8YWF3"/>
<gene>
    <name evidence="6" type="ORF">HERILL_LOCUS10990</name>
</gene>
<feature type="compositionally biased region" description="Acidic residues" evidence="5">
    <location>
        <begin position="171"/>
        <end position="190"/>
    </location>
</feature>
<feature type="region of interest" description="Disordered" evidence="5">
    <location>
        <begin position="154"/>
        <end position="306"/>
    </location>
</feature>
<protein>
    <recommendedName>
        <fullName evidence="8">Myeloid leukemia factor</fullName>
    </recommendedName>
</protein>
<evidence type="ECO:0000313" key="7">
    <source>
        <dbReference type="Proteomes" id="UP000594454"/>
    </source>
</evidence>
<dbReference type="Pfam" id="PF10248">
    <property type="entry name" value="Mlf1IP"/>
    <property type="match status" value="1"/>
</dbReference>
<dbReference type="PANTHER" id="PTHR13105">
    <property type="entry name" value="MYELOID LEUKEMIA FACTOR"/>
    <property type="match status" value="1"/>
</dbReference>
<evidence type="ECO:0000256" key="5">
    <source>
        <dbReference type="SAM" id="MobiDB-lite"/>
    </source>
</evidence>
<evidence type="ECO:0008006" key="8">
    <source>
        <dbReference type="Google" id="ProtNLM"/>
    </source>
</evidence>
<comment type="similarity">
    <text evidence="2">Belongs to the MLF family.</text>
</comment>
<keyword evidence="3" id="KW-0963">Cytoplasm</keyword>
<dbReference type="InterPro" id="IPR019376">
    <property type="entry name" value="Myeloid_leukemia_factor"/>
</dbReference>
<name>A0A7R8YWF3_HERIL</name>
<evidence type="ECO:0000256" key="4">
    <source>
        <dbReference type="ARBA" id="ARBA00022553"/>
    </source>
</evidence>
<feature type="compositionally biased region" description="Polar residues" evidence="5">
    <location>
        <begin position="196"/>
        <end position="205"/>
    </location>
</feature>